<keyword evidence="4 6" id="KW-1133">Transmembrane helix</keyword>
<evidence type="ECO:0000256" key="3">
    <source>
        <dbReference type="ARBA" id="ARBA00022692"/>
    </source>
</evidence>
<dbReference type="Pfam" id="PF02133">
    <property type="entry name" value="Transp_cyt_pur"/>
    <property type="match status" value="1"/>
</dbReference>
<evidence type="ECO:0000313" key="8">
    <source>
        <dbReference type="Proteomes" id="UP000075806"/>
    </source>
</evidence>
<dbReference type="NCBIfam" id="NF008241">
    <property type="entry name" value="PRK11017.1"/>
    <property type="match status" value="1"/>
</dbReference>
<dbReference type="GO" id="GO:0005886">
    <property type="term" value="C:plasma membrane"/>
    <property type="evidence" value="ECO:0007669"/>
    <property type="project" value="TreeGrafter"/>
</dbReference>
<evidence type="ECO:0000313" key="7">
    <source>
        <dbReference type="EMBL" id="KYG29517.1"/>
    </source>
</evidence>
<name>A0A162DG71_9BACI</name>
<dbReference type="EMBL" id="LTAO01000023">
    <property type="protein sequence ID" value="KYG29517.1"/>
    <property type="molecule type" value="Genomic_DNA"/>
</dbReference>
<keyword evidence="3 6" id="KW-0812">Transmembrane</keyword>
<dbReference type="Gene3D" id="1.10.4160.10">
    <property type="entry name" value="Hydantoin permease"/>
    <property type="match status" value="1"/>
</dbReference>
<evidence type="ECO:0000256" key="6">
    <source>
        <dbReference type="SAM" id="Phobius"/>
    </source>
</evidence>
<proteinExistence type="inferred from homology"/>
<evidence type="ECO:0000256" key="4">
    <source>
        <dbReference type="ARBA" id="ARBA00022989"/>
    </source>
</evidence>
<feature type="transmembrane region" description="Helical" evidence="6">
    <location>
        <begin position="96"/>
        <end position="119"/>
    </location>
</feature>
<feature type="transmembrane region" description="Helical" evidence="6">
    <location>
        <begin position="302"/>
        <end position="319"/>
    </location>
</feature>
<feature type="transmembrane region" description="Helical" evidence="6">
    <location>
        <begin position="260"/>
        <end position="281"/>
    </location>
</feature>
<evidence type="ECO:0000256" key="5">
    <source>
        <dbReference type="ARBA" id="ARBA00023136"/>
    </source>
</evidence>
<feature type="transmembrane region" description="Helical" evidence="6">
    <location>
        <begin position="231"/>
        <end position="254"/>
    </location>
</feature>
<feature type="transmembrane region" description="Helical" evidence="6">
    <location>
        <begin position="53"/>
        <end position="75"/>
    </location>
</feature>
<dbReference type="STRING" id="519424.AZF04_08330"/>
<feature type="transmembrane region" description="Helical" evidence="6">
    <location>
        <begin position="358"/>
        <end position="380"/>
    </location>
</feature>
<comment type="similarity">
    <text evidence="2">Belongs to the purine-cytosine permease (2.A.39) family.</text>
</comment>
<dbReference type="GO" id="GO:0015209">
    <property type="term" value="F:cytosine transmembrane transporter activity"/>
    <property type="evidence" value="ECO:0007669"/>
    <property type="project" value="InterPro"/>
</dbReference>
<dbReference type="InterPro" id="IPR001248">
    <property type="entry name" value="Pur-cyt_permease"/>
</dbReference>
<dbReference type="PANTHER" id="PTHR30569">
    <property type="entry name" value="CYTOSINE TRANSPORTER CODB"/>
    <property type="match status" value="1"/>
</dbReference>
<dbReference type="PANTHER" id="PTHR30569:SF0">
    <property type="entry name" value="CYTOSINE PERMEASE"/>
    <property type="match status" value="1"/>
</dbReference>
<dbReference type="OrthoDB" id="9787279at2"/>
<comment type="subcellular location">
    <subcellularLocation>
        <location evidence="1">Membrane</location>
        <topology evidence="1">Multi-pass membrane protein</topology>
    </subcellularLocation>
</comment>
<dbReference type="AlphaFoldDB" id="A0A162DG71"/>
<feature type="transmembrane region" description="Helical" evidence="6">
    <location>
        <begin position="21"/>
        <end position="41"/>
    </location>
</feature>
<dbReference type="RefSeq" id="WP_061949313.1">
    <property type="nucleotide sequence ID" value="NZ_LTAO01000023.1"/>
</dbReference>
<feature type="transmembrane region" description="Helical" evidence="6">
    <location>
        <begin position="125"/>
        <end position="146"/>
    </location>
</feature>
<feature type="transmembrane region" description="Helical" evidence="6">
    <location>
        <begin position="325"/>
        <end position="346"/>
    </location>
</feature>
<organism evidence="7 8">
    <name type="scientific">Alkalihalobacillus trypoxylicola</name>
    <dbReference type="NCBI Taxonomy" id="519424"/>
    <lineage>
        <taxon>Bacteria</taxon>
        <taxon>Bacillati</taxon>
        <taxon>Bacillota</taxon>
        <taxon>Bacilli</taxon>
        <taxon>Bacillales</taxon>
        <taxon>Bacillaceae</taxon>
        <taxon>Alkalihalobacillus</taxon>
    </lineage>
</organism>
<sequence length="425" mass="45615">MLKNDQEYSWQAVPKTERNHFLKTLSVMLGFTFFSASMLAGGQLGISMSFSQFLLVVLGGNLILGLYTGALAHIAAKTGFSTHLLAKAAFGEKGSYLPSFLLGFTQVGWFGVGIAMFAVPVAEVMGWNVYALIFIFGIAMTISAIFGIKTLVILGFVAVPAIAILGGYSVLEGVGEIGGIQGLMSYEPTQTMAISAALAICIGSFISGGTLTPDFARFAKTSTQAVSATTIAFFLGNSLMFLFGAVGAMVYGIAEISEVMFLQGLMLPAIIVLGLNIWTTNDNALYASGLGFAHITKLPKKWFVIINGLIGTILAMWMYNNFVGFLNILGIAIPSIGAILIMDYFIKSKEYRSMKERVYKVVNWPAIIAWASGIACTQLLPGIAPLNALISTAIVYLVSSLIAEKKAKKKESVINHDYFERKAAQ</sequence>
<comment type="caution">
    <text evidence="7">The sequence shown here is derived from an EMBL/GenBank/DDBJ whole genome shotgun (WGS) entry which is preliminary data.</text>
</comment>
<evidence type="ECO:0000256" key="1">
    <source>
        <dbReference type="ARBA" id="ARBA00004141"/>
    </source>
</evidence>
<protein>
    <submittedName>
        <fullName evidence="7">Cytosine permease</fullName>
    </submittedName>
</protein>
<feature type="transmembrane region" description="Helical" evidence="6">
    <location>
        <begin position="151"/>
        <end position="171"/>
    </location>
</feature>
<keyword evidence="5 6" id="KW-0472">Membrane</keyword>
<keyword evidence="8" id="KW-1185">Reference proteome</keyword>
<accession>A0A162DG71</accession>
<dbReference type="CDD" id="cd11484">
    <property type="entry name" value="SLC-NCS1sbd_CobB-like"/>
    <property type="match status" value="1"/>
</dbReference>
<dbReference type="Proteomes" id="UP000075806">
    <property type="component" value="Unassembled WGS sequence"/>
</dbReference>
<dbReference type="InterPro" id="IPR030191">
    <property type="entry name" value="CodB"/>
</dbReference>
<evidence type="ECO:0000256" key="2">
    <source>
        <dbReference type="ARBA" id="ARBA00008974"/>
    </source>
</evidence>
<gene>
    <name evidence="7" type="primary">codB</name>
    <name evidence="7" type="ORF">AZF04_08330</name>
</gene>
<feature type="transmembrane region" description="Helical" evidence="6">
    <location>
        <begin position="386"/>
        <end position="403"/>
    </location>
</feature>
<reference evidence="7" key="1">
    <citation type="submission" date="2016-02" db="EMBL/GenBank/DDBJ databases">
        <title>Genome sequence of Bacillus trypoxylicola KCTC 13244(T).</title>
        <authorList>
            <person name="Jeong H."/>
            <person name="Park S.-H."/>
            <person name="Choi S.-K."/>
        </authorList>
    </citation>
    <scope>NUCLEOTIDE SEQUENCE [LARGE SCALE GENOMIC DNA]</scope>
    <source>
        <strain evidence="7">KCTC 13244</strain>
    </source>
</reference>
<feature type="transmembrane region" description="Helical" evidence="6">
    <location>
        <begin position="191"/>
        <end position="211"/>
    </location>
</feature>